<dbReference type="Proteomes" id="UP000472676">
    <property type="component" value="Unassembled WGS sequence"/>
</dbReference>
<dbReference type="RefSeq" id="WP_166257479.1">
    <property type="nucleotide sequence ID" value="NZ_JAAMOW010000006.1"/>
</dbReference>
<reference evidence="2 3" key="1">
    <citation type="journal article" date="2014" name="Int. J. Syst. Evol. Microbiol.">
        <title>Solimonas terrae sp. nov., isolated from soil.</title>
        <authorList>
            <person name="Kim S.J."/>
            <person name="Moon J.Y."/>
            <person name="Weon H.Y."/>
            <person name="Ahn J.H."/>
            <person name="Chen W.M."/>
            <person name="Kwon S.W."/>
        </authorList>
    </citation>
    <scope>NUCLEOTIDE SEQUENCE [LARGE SCALE GENOMIC DNA]</scope>
    <source>
        <strain evidence="2 3">KIS83-12</strain>
    </source>
</reference>
<evidence type="ECO:0000313" key="2">
    <source>
        <dbReference type="EMBL" id="NGY05617.1"/>
    </source>
</evidence>
<evidence type="ECO:0000313" key="3">
    <source>
        <dbReference type="Proteomes" id="UP000472676"/>
    </source>
</evidence>
<dbReference type="EMBL" id="JAAMOW010000006">
    <property type="protein sequence ID" value="NGY05617.1"/>
    <property type="molecule type" value="Genomic_DNA"/>
</dbReference>
<gene>
    <name evidence="2" type="ORF">G7Y85_12660</name>
</gene>
<accession>A0A6M2BUL4</accession>
<organism evidence="2 3">
    <name type="scientific">Solimonas terrae</name>
    <dbReference type="NCBI Taxonomy" id="1396819"/>
    <lineage>
        <taxon>Bacteria</taxon>
        <taxon>Pseudomonadati</taxon>
        <taxon>Pseudomonadota</taxon>
        <taxon>Gammaproteobacteria</taxon>
        <taxon>Nevskiales</taxon>
        <taxon>Nevskiaceae</taxon>
        <taxon>Solimonas</taxon>
    </lineage>
</organism>
<dbReference type="InterPro" id="IPR025109">
    <property type="entry name" value="DUF4031"/>
</dbReference>
<dbReference type="Pfam" id="PF13223">
    <property type="entry name" value="DUF4031"/>
    <property type="match status" value="1"/>
</dbReference>
<comment type="caution">
    <text evidence="2">The sequence shown here is derived from an EMBL/GenBank/DDBJ whole genome shotgun (WGS) entry which is preliminary data.</text>
</comment>
<keyword evidence="3" id="KW-1185">Reference proteome</keyword>
<name>A0A6M2BUL4_9GAMM</name>
<protein>
    <submittedName>
        <fullName evidence="2">DUF4031 domain-containing protein</fullName>
    </submittedName>
</protein>
<dbReference type="AlphaFoldDB" id="A0A6M2BUL4"/>
<proteinExistence type="predicted"/>
<feature type="domain" description="DUF4031" evidence="1">
    <location>
        <begin position="3"/>
        <end position="77"/>
    </location>
</feature>
<sequence length="98" mass="11604">MTVYVDDAAWEWRGRLWCHLLADSLGELHRFARRLGLKAEWYQWHTKYPHYDITDTMRAKALALGAREADPLMVVRLSTRLRTERDHPSQNVEQLSLL</sequence>
<evidence type="ECO:0000259" key="1">
    <source>
        <dbReference type="Pfam" id="PF13223"/>
    </source>
</evidence>